<proteinExistence type="predicted"/>
<feature type="region of interest" description="Disordered" evidence="1">
    <location>
        <begin position="50"/>
        <end position="71"/>
    </location>
</feature>
<comment type="caution">
    <text evidence="2">The sequence shown here is derived from an EMBL/GenBank/DDBJ whole genome shotgun (WGS) entry which is preliminary data.</text>
</comment>
<gene>
    <name evidence="2" type="ORF">KY290_021565</name>
</gene>
<dbReference type="EMBL" id="JAIVGD010000015">
    <property type="protein sequence ID" value="KAH0758072.1"/>
    <property type="molecule type" value="Genomic_DNA"/>
</dbReference>
<reference evidence="2 3" key="1">
    <citation type="journal article" date="2021" name="bioRxiv">
        <title>Chromosome-scale and haplotype-resolved genome assembly of a tetraploid potato cultivar.</title>
        <authorList>
            <person name="Sun H."/>
            <person name="Jiao W.-B."/>
            <person name="Krause K."/>
            <person name="Campoy J.A."/>
            <person name="Goel M."/>
            <person name="Folz-Donahue K."/>
            <person name="Kukat C."/>
            <person name="Huettel B."/>
            <person name="Schneeberger K."/>
        </authorList>
    </citation>
    <scope>NUCLEOTIDE SEQUENCE [LARGE SCALE GENOMIC DNA]</scope>
    <source>
        <strain evidence="2">SolTubOtavaFocal</strain>
        <tissue evidence="2">Leaves</tissue>
    </source>
</reference>
<protein>
    <submittedName>
        <fullName evidence="2">Uncharacterized protein</fullName>
    </submittedName>
</protein>
<evidence type="ECO:0000313" key="2">
    <source>
        <dbReference type="EMBL" id="KAH0758072.1"/>
    </source>
</evidence>
<accession>A0ABQ7V1Y5</accession>
<sequence>MSTGVFTKEIQETSSASSFVDDLDDIQSPRVFDECFPSCCPMIVAEVQPDTPNDMLDEESPGPKHNEAQLFDDCSPKDMSKRYVTTTFLDRGSKKSKIEFETFDNIYLAELENNIAQSNRPLDELMLVVEHGKFTCEFSTHNILSQFSLVPNADIFLITVPIIAIDICVWDPGICLEFLALTEFTENIEELLLLGCTDKFFFNANSNSISRVWDPGQTWCVHCYLSNGFCVMYNYIAFTCPSIAYELVIDEFFYVNHDILVANFDQPSVWRHNIRIDLDMEQVESNLKFVPLKDNWEFLHYNSFRSLVYSVGSSTRIIHLDEWFSGQMLTDNVTRQNKMLWLGNYGLKEGKYVALTMFQNLVEVCHNVGEGLQFSLPLSCILPMLSWSVSEYHANYEVVVELNHANDVIIAALFMFIPSILWSIGHLENYKFFLSHHSHDQLEVNYAATTNKTWYEALEFFHKELADDFSHKKLAGACHQMHFMHLEVTVTTPRLPTLLLVRFLDLNLEDKVFIEDGSIVMNQPQPNRDTNKDITQIDIGPSKSNRARLSQRIIWDPGPFTLC</sequence>
<evidence type="ECO:0000313" key="3">
    <source>
        <dbReference type="Proteomes" id="UP000826656"/>
    </source>
</evidence>
<evidence type="ECO:0000256" key="1">
    <source>
        <dbReference type="SAM" id="MobiDB-lite"/>
    </source>
</evidence>
<dbReference type="Proteomes" id="UP000826656">
    <property type="component" value="Unassembled WGS sequence"/>
</dbReference>
<organism evidence="2 3">
    <name type="scientific">Solanum tuberosum</name>
    <name type="common">Potato</name>
    <dbReference type="NCBI Taxonomy" id="4113"/>
    <lineage>
        <taxon>Eukaryota</taxon>
        <taxon>Viridiplantae</taxon>
        <taxon>Streptophyta</taxon>
        <taxon>Embryophyta</taxon>
        <taxon>Tracheophyta</taxon>
        <taxon>Spermatophyta</taxon>
        <taxon>Magnoliopsida</taxon>
        <taxon>eudicotyledons</taxon>
        <taxon>Gunneridae</taxon>
        <taxon>Pentapetalae</taxon>
        <taxon>asterids</taxon>
        <taxon>lamiids</taxon>
        <taxon>Solanales</taxon>
        <taxon>Solanaceae</taxon>
        <taxon>Solanoideae</taxon>
        <taxon>Solaneae</taxon>
        <taxon>Solanum</taxon>
    </lineage>
</organism>
<name>A0ABQ7V1Y5_SOLTU</name>
<keyword evidence="3" id="KW-1185">Reference proteome</keyword>